<comment type="caution">
    <text evidence="1">The sequence shown here is derived from an EMBL/GenBank/DDBJ whole genome shotgun (WGS) entry which is preliminary data.</text>
</comment>
<keyword evidence="2" id="KW-1185">Reference proteome</keyword>
<gene>
    <name evidence="1" type="ORF">NLG97_g9546</name>
</gene>
<dbReference type="Proteomes" id="UP001148737">
    <property type="component" value="Unassembled WGS sequence"/>
</dbReference>
<name>A0ACC1QIF4_9HYPO</name>
<reference evidence="1" key="1">
    <citation type="submission" date="2022-07" db="EMBL/GenBank/DDBJ databases">
        <title>Genome Sequence of Lecanicillium saksenae.</title>
        <authorList>
            <person name="Buettner E."/>
        </authorList>
    </citation>
    <scope>NUCLEOTIDE SEQUENCE</scope>
    <source>
        <strain evidence="1">VT-O1</strain>
    </source>
</reference>
<evidence type="ECO:0000313" key="1">
    <source>
        <dbReference type="EMBL" id="KAJ3475193.1"/>
    </source>
</evidence>
<accession>A0ACC1QIF4</accession>
<proteinExistence type="predicted"/>
<dbReference type="EMBL" id="JANAKD010002011">
    <property type="protein sequence ID" value="KAJ3475193.1"/>
    <property type="molecule type" value="Genomic_DNA"/>
</dbReference>
<protein>
    <submittedName>
        <fullName evidence="1">Uncharacterized protein</fullName>
    </submittedName>
</protein>
<organism evidence="1 2">
    <name type="scientific">Lecanicillium saksenae</name>
    <dbReference type="NCBI Taxonomy" id="468837"/>
    <lineage>
        <taxon>Eukaryota</taxon>
        <taxon>Fungi</taxon>
        <taxon>Dikarya</taxon>
        <taxon>Ascomycota</taxon>
        <taxon>Pezizomycotina</taxon>
        <taxon>Sordariomycetes</taxon>
        <taxon>Hypocreomycetidae</taxon>
        <taxon>Hypocreales</taxon>
        <taxon>Cordycipitaceae</taxon>
        <taxon>Lecanicillium</taxon>
    </lineage>
</organism>
<evidence type="ECO:0000313" key="2">
    <source>
        <dbReference type="Proteomes" id="UP001148737"/>
    </source>
</evidence>
<sequence>MWPQAGPGTRKALAHAVSLLRSDGAKVEVIELPSEFAPLPEWYDIVLAWEGGVSFLSELRANPKHLSKPLADLAETRGGYSQLDYRKAVDGIMALRPCMDRFLGNFHAVLTPSAPDEAPQGFATGSYAFCKIWSAMQGPVLHVPGFCGKSRMPIGLSLVAPRYMDAQLLAVGAPVGALFEAKGGWTRSVHQEQSVKLVGEGNGHREASNGLWIKGKL</sequence>